<protein>
    <submittedName>
        <fullName evidence="2">Uncharacterized protein</fullName>
    </submittedName>
</protein>
<sequence>MTMLALLIALITLSVFAKDPNNPFECDGDNPCPSGSKCENGTCHARLDCPMVMMANTQPGCEMILVPDERDCPMPKIVCDKHDHN</sequence>
<evidence type="ECO:0000313" key="2">
    <source>
        <dbReference type="EMBL" id="KAJ1369701.1"/>
    </source>
</evidence>
<dbReference type="EMBL" id="JAHQIW010006656">
    <property type="protein sequence ID" value="KAJ1369701.1"/>
    <property type="molecule type" value="Genomic_DNA"/>
</dbReference>
<feature type="chain" id="PRO_5042077850" evidence="1">
    <location>
        <begin position="18"/>
        <end position="85"/>
    </location>
</feature>
<accession>A0AAD5R591</accession>
<keyword evidence="1" id="KW-0732">Signal</keyword>
<dbReference type="AlphaFoldDB" id="A0AAD5R591"/>
<evidence type="ECO:0000256" key="1">
    <source>
        <dbReference type="SAM" id="SignalP"/>
    </source>
</evidence>
<evidence type="ECO:0000313" key="3">
    <source>
        <dbReference type="Proteomes" id="UP001196413"/>
    </source>
</evidence>
<dbReference type="Proteomes" id="UP001196413">
    <property type="component" value="Unassembled WGS sequence"/>
</dbReference>
<reference evidence="2" key="1">
    <citation type="submission" date="2021-06" db="EMBL/GenBank/DDBJ databases">
        <title>Parelaphostrongylus tenuis whole genome reference sequence.</title>
        <authorList>
            <person name="Garwood T.J."/>
            <person name="Larsen P.A."/>
            <person name="Fountain-Jones N.M."/>
            <person name="Garbe J.R."/>
            <person name="Macchietto M.G."/>
            <person name="Kania S.A."/>
            <person name="Gerhold R.W."/>
            <person name="Richards J.E."/>
            <person name="Wolf T.M."/>
        </authorList>
    </citation>
    <scope>NUCLEOTIDE SEQUENCE</scope>
    <source>
        <strain evidence="2">MNPRO001-30</strain>
        <tissue evidence="2">Meninges</tissue>
    </source>
</reference>
<organism evidence="2 3">
    <name type="scientific">Parelaphostrongylus tenuis</name>
    <name type="common">Meningeal worm</name>
    <dbReference type="NCBI Taxonomy" id="148309"/>
    <lineage>
        <taxon>Eukaryota</taxon>
        <taxon>Metazoa</taxon>
        <taxon>Ecdysozoa</taxon>
        <taxon>Nematoda</taxon>
        <taxon>Chromadorea</taxon>
        <taxon>Rhabditida</taxon>
        <taxon>Rhabditina</taxon>
        <taxon>Rhabditomorpha</taxon>
        <taxon>Strongyloidea</taxon>
        <taxon>Metastrongylidae</taxon>
        <taxon>Parelaphostrongylus</taxon>
    </lineage>
</organism>
<gene>
    <name evidence="2" type="ORF">KIN20_031233</name>
</gene>
<keyword evidence="3" id="KW-1185">Reference proteome</keyword>
<comment type="caution">
    <text evidence="2">The sequence shown here is derived from an EMBL/GenBank/DDBJ whole genome shotgun (WGS) entry which is preliminary data.</text>
</comment>
<feature type="signal peptide" evidence="1">
    <location>
        <begin position="1"/>
        <end position="17"/>
    </location>
</feature>
<proteinExistence type="predicted"/>
<name>A0AAD5R591_PARTN</name>